<dbReference type="GO" id="GO:0016791">
    <property type="term" value="F:phosphatase activity"/>
    <property type="evidence" value="ECO:0007669"/>
    <property type="project" value="TreeGrafter"/>
</dbReference>
<keyword evidence="2" id="KW-0597">Phosphoprotein</keyword>
<dbReference type="GO" id="GO:0000160">
    <property type="term" value="P:phosphorelay signal transduction system"/>
    <property type="evidence" value="ECO:0007669"/>
    <property type="project" value="InterPro"/>
</dbReference>
<dbReference type="InterPro" id="IPR011006">
    <property type="entry name" value="CheY-like_superfamily"/>
</dbReference>
<feature type="domain" description="Response regulatory" evidence="3">
    <location>
        <begin position="21"/>
        <end position="135"/>
    </location>
</feature>
<proteinExistence type="predicted"/>
<dbReference type="SMART" id="SM00331">
    <property type="entry name" value="PP2C_SIG"/>
    <property type="match status" value="1"/>
</dbReference>
<dbReference type="EMBL" id="CP002299">
    <property type="protein sequence ID" value="ADP78542.1"/>
    <property type="molecule type" value="Genomic_DNA"/>
</dbReference>
<accession>E3J9Y0</accession>
<evidence type="ECO:0000313" key="4">
    <source>
        <dbReference type="EMBL" id="ADP78542.1"/>
    </source>
</evidence>
<dbReference type="eggNOG" id="COG0784">
    <property type="taxonomic scope" value="Bacteria"/>
</dbReference>
<name>E3J9Y0_PSEI1</name>
<keyword evidence="5" id="KW-1185">Reference proteome</keyword>
<dbReference type="PROSITE" id="PS50110">
    <property type="entry name" value="RESPONSE_REGULATORY"/>
    <property type="match status" value="1"/>
</dbReference>
<evidence type="ECO:0000313" key="5">
    <source>
        <dbReference type="Proteomes" id="UP000002484"/>
    </source>
</evidence>
<dbReference type="PANTHER" id="PTHR43156:SF2">
    <property type="entry name" value="STAGE II SPORULATION PROTEIN E"/>
    <property type="match status" value="1"/>
</dbReference>
<dbReference type="SMART" id="SM00448">
    <property type="entry name" value="REC"/>
    <property type="match status" value="1"/>
</dbReference>
<dbReference type="InterPro" id="IPR052016">
    <property type="entry name" value="Bact_Sigma-Reg"/>
</dbReference>
<dbReference type="STRING" id="298654.FraEuI1c_0459"/>
<dbReference type="SUPFAM" id="SSF52172">
    <property type="entry name" value="CheY-like"/>
    <property type="match status" value="1"/>
</dbReference>
<dbReference type="RefSeq" id="WP_013421664.1">
    <property type="nucleotide sequence ID" value="NC_014666.1"/>
</dbReference>
<dbReference type="InterPro" id="IPR001789">
    <property type="entry name" value="Sig_transdc_resp-reg_receiver"/>
</dbReference>
<evidence type="ECO:0000259" key="3">
    <source>
        <dbReference type="PROSITE" id="PS50110"/>
    </source>
</evidence>
<dbReference type="KEGG" id="fri:FraEuI1c_0459"/>
<dbReference type="PANTHER" id="PTHR43156">
    <property type="entry name" value="STAGE II SPORULATION PROTEIN E-RELATED"/>
    <property type="match status" value="1"/>
</dbReference>
<dbReference type="HOGENOM" id="CLU_035411_0_0_11"/>
<dbReference type="Gene3D" id="3.40.50.2300">
    <property type="match status" value="1"/>
</dbReference>
<dbReference type="InParanoid" id="E3J9Y0"/>
<reference evidence="4 5" key="1">
    <citation type="submission" date="2010-10" db="EMBL/GenBank/DDBJ databases">
        <title>Complete sequence of Frankia sp. EuI1c.</title>
        <authorList>
            <consortium name="US DOE Joint Genome Institute"/>
            <person name="Lucas S."/>
            <person name="Copeland A."/>
            <person name="Lapidus A."/>
            <person name="Cheng J.-F."/>
            <person name="Bruce D."/>
            <person name="Goodwin L."/>
            <person name="Pitluck S."/>
            <person name="Chertkov O."/>
            <person name="Detter J.C."/>
            <person name="Han C."/>
            <person name="Tapia R."/>
            <person name="Land M."/>
            <person name="Hauser L."/>
            <person name="Jeffries C."/>
            <person name="Kyrpides N."/>
            <person name="Ivanova N."/>
            <person name="Mikhailova N."/>
            <person name="Beauchemin N."/>
            <person name="Sen A."/>
            <person name="Sur S.A."/>
            <person name="Gtari M."/>
            <person name="Wall L."/>
            <person name="Tisa L."/>
            <person name="Woyke T."/>
        </authorList>
    </citation>
    <scope>NUCLEOTIDE SEQUENCE [LARGE SCALE GENOMIC DNA]</scope>
    <source>
        <strain evidence="5">DSM 45817 / CECT 9037 / EuI1c</strain>
    </source>
</reference>
<dbReference type="Proteomes" id="UP000002484">
    <property type="component" value="Chromosome"/>
</dbReference>
<protein>
    <submittedName>
        <fullName evidence="4">Response regulator receiver modulated serine phosphatase</fullName>
    </submittedName>
</protein>
<evidence type="ECO:0000256" key="1">
    <source>
        <dbReference type="ARBA" id="ARBA00022801"/>
    </source>
</evidence>
<gene>
    <name evidence="4" type="ordered locus">FraEuI1c_0459</name>
</gene>
<dbReference type="InterPro" id="IPR036457">
    <property type="entry name" value="PPM-type-like_dom_sf"/>
</dbReference>
<evidence type="ECO:0000256" key="2">
    <source>
        <dbReference type="PROSITE-ProRule" id="PRU00169"/>
    </source>
</evidence>
<dbReference type="Pfam" id="PF00072">
    <property type="entry name" value="Response_reg"/>
    <property type="match status" value="1"/>
</dbReference>
<keyword evidence="1" id="KW-0378">Hydrolase</keyword>
<organism evidence="4 5">
    <name type="scientific">Pseudofrankia inefficax (strain DSM 45817 / CECT 9037 / DDB 130130 / EuI1c)</name>
    <name type="common">Frankia inefficax</name>
    <dbReference type="NCBI Taxonomy" id="298654"/>
    <lineage>
        <taxon>Bacteria</taxon>
        <taxon>Bacillati</taxon>
        <taxon>Actinomycetota</taxon>
        <taxon>Actinomycetes</taxon>
        <taxon>Frankiales</taxon>
        <taxon>Frankiaceae</taxon>
        <taxon>Pseudofrankia</taxon>
    </lineage>
</organism>
<dbReference type="CDD" id="cd00156">
    <property type="entry name" value="REC"/>
    <property type="match status" value="1"/>
</dbReference>
<dbReference type="OrthoDB" id="5181538at2"/>
<feature type="modified residue" description="4-aspartylphosphate" evidence="2">
    <location>
        <position position="70"/>
    </location>
</feature>
<dbReference type="Gene3D" id="3.60.40.10">
    <property type="entry name" value="PPM-type phosphatase domain"/>
    <property type="match status" value="1"/>
</dbReference>
<dbReference type="Pfam" id="PF07228">
    <property type="entry name" value="SpoIIE"/>
    <property type="match status" value="1"/>
</dbReference>
<dbReference type="eggNOG" id="COG2208">
    <property type="taxonomic scope" value="Bacteria"/>
</dbReference>
<sequence length="398" mass="42849">MQSVAELPAPAAAEPSQTAWPVLLVEDDDGDAFLVEELLQETAAPVRLLRATTIAEARTKAAGARCILLDLGLPDSHGLSALETLRRIAPDAAIVVLTGLADEHRGIEAMAAGAQDYLVKGEADGKTLVRALRYAIERRAAEQAARDLHESQLRAEENSRLERGLLPTPLLRDTRLRPTTRYRPGRRQALLGGDFYDIVETPDHVVHVLLGDVCGHGPDEAALGASLRIAWRTLVLSGIPEPDRLTYLQDVLASERTNEELFATVCTLAIAPDRTTLTMRLAGHPPPALIHPHLTALPDTEVGPALGVLDDLLPSERITVPLPPGWELLLATDGLLEGRDGPTGERLGWNGVLTEIATINPPPGDDNLPDVLIDRIERRNGGPLTDDVALLLLRGPTP</sequence>
<dbReference type="InterPro" id="IPR001932">
    <property type="entry name" value="PPM-type_phosphatase-like_dom"/>
</dbReference>
<dbReference type="AlphaFoldDB" id="E3J9Y0"/>